<dbReference type="InterPro" id="IPR035926">
    <property type="entry name" value="NusB-like_sf"/>
</dbReference>
<dbReference type="GO" id="GO:0005737">
    <property type="term" value="C:cytoplasm"/>
    <property type="evidence" value="ECO:0007669"/>
    <property type="project" value="UniProtKB-SubCell"/>
</dbReference>
<evidence type="ECO:0000256" key="9">
    <source>
        <dbReference type="ARBA" id="ARBA00022884"/>
    </source>
</evidence>
<protein>
    <recommendedName>
        <fullName evidence="3">16S rRNA (cytosine(967)-C(5))-methyltransferase</fullName>
        <ecNumber evidence="3">2.1.1.176</ecNumber>
    </recommendedName>
    <alternativeName>
        <fullName evidence="10">16S rRNA m5C967 methyltransferase</fullName>
    </alternativeName>
    <alternativeName>
        <fullName evidence="11">rRNA (cytosine-C(5)-)-methyltransferase RsmB</fullName>
    </alternativeName>
</protein>
<evidence type="ECO:0000256" key="12">
    <source>
        <dbReference type="ARBA" id="ARBA00047283"/>
    </source>
</evidence>
<comment type="function">
    <text evidence="1">Specifically methylates the cytosine at position 967 (m5C967) of 16S rRNA.</text>
</comment>
<dbReference type="AlphaFoldDB" id="A0A1M6WB17"/>
<proteinExistence type="inferred from homology"/>
<evidence type="ECO:0000256" key="4">
    <source>
        <dbReference type="ARBA" id="ARBA00022490"/>
    </source>
</evidence>
<dbReference type="PANTHER" id="PTHR22807">
    <property type="entry name" value="NOP2 YEAST -RELATED NOL1/NOP2/FMU SUN DOMAIN-CONTAINING"/>
    <property type="match status" value="1"/>
</dbReference>
<dbReference type="EMBL" id="FRAU01000008">
    <property type="protein sequence ID" value="SHK90960.1"/>
    <property type="molecule type" value="Genomic_DNA"/>
</dbReference>
<dbReference type="Pfam" id="PF01189">
    <property type="entry name" value="Methyltr_RsmB-F"/>
    <property type="match status" value="1"/>
</dbReference>
<comment type="similarity">
    <text evidence="13">Belongs to the class I-like SAM-binding methyltransferase superfamily. RsmB/NOP family.</text>
</comment>
<feature type="domain" description="SAM-dependent MTase RsmB/NOP-type" evidence="14">
    <location>
        <begin position="178"/>
        <end position="452"/>
    </location>
</feature>
<dbReference type="InterPro" id="IPR054728">
    <property type="entry name" value="RsmB-like_ferredoxin"/>
</dbReference>
<dbReference type="NCBIfam" id="NF011494">
    <property type="entry name" value="PRK14902.1"/>
    <property type="match status" value="1"/>
</dbReference>
<feature type="binding site" evidence="13">
    <location>
        <position position="338"/>
    </location>
    <ligand>
        <name>S-adenosyl-L-methionine</name>
        <dbReference type="ChEBI" id="CHEBI:59789"/>
    </ligand>
</feature>
<dbReference type="InterPro" id="IPR023267">
    <property type="entry name" value="RCMT"/>
</dbReference>
<dbReference type="InterPro" id="IPR004573">
    <property type="entry name" value="rRNA_ssu_MeTfrase_B"/>
</dbReference>
<keyword evidence="16" id="KW-1185">Reference proteome</keyword>
<dbReference type="SUPFAM" id="SSF53335">
    <property type="entry name" value="S-adenosyl-L-methionine-dependent methyltransferases"/>
    <property type="match status" value="1"/>
</dbReference>
<dbReference type="Gene3D" id="3.30.70.1170">
    <property type="entry name" value="Sun protein, domain 3"/>
    <property type="match status" value="1"/>
</dbReference>
<name>A0A1M6WB17_9BACT</name>
<dbReference type="PROSITE" id="PS51686">
    <property type="entry name" value="SAM_MT_RSMB_NOP"/>
    <property type="match status" value="1"/>
</dbReference>
<keyword evidence="7 13" id="KW-0808">Transferase</keyword>
<gene>
    <name evidence="15" type="ORF">SAMN04488087_2261</name>
</gene>
<dbReference type="GO" id="GO:0006355">
    <property type="term" value="P:regulation of DNA-templated transcription"/>
    <property type="evidence" value="ECO:0007669"/>
    <property type="project" value="InterPro"/>
</dbReference>
<evidence type="ECO:0000256" key="10">
    <source>
        <dbReference type="ARBA" id="ARBA00030399"/>
    </source>
</evidence>
<dbReference type="FunFam" id="3.40.50.150:FF:000022">
    <property type="entry name" value="Ribosomal RNA small subunit methyltransferase B"/>
    <property type="match status" value="1"/>
</dbReference>
<evidence type="ECO:0000259" key="14">
    <source>
        <dbReference type="PROSITE" id="PS51686"/>
    </source>
</evidence>
<keyword evidence="9 13" id="KW-0694">RNA-binding</keyword>
<dbReference type="InterPro" id="IPR029063">
    <property type="entry name" value="SAM-dependent_MTases_sf"/>
</dbReference>
<dbReference type="InterPro" id="IPR049560">
    <property type="entry name" value="MeTrfase_RsmB-F_NOP2_cat"/>
</dbReference>
<feature type="binding site" evidence="13">
    <location>
        <position position="319"/>
    </location>
    <ligand>
        <name>S-adenosyl-L-methionine</name>
        <dbReference type="ChEBI" id="CHEBI:59789"/>
    </ligand>
</feature>
<accession>A0A1M6WB17</accession>
<keyword evidence="6 13" id="KW-0489">Methyltransferase</keyword>
<dbReference type="Gene3D" id="3.40.50.150">
    <property type="entry name" value="Vaccinia Virus protein VP39"/>
    <property type="match status" value="1"/>
</dbReference>
<comment type="subcellular location">
    <subcellularLocation>
        <location evidence="2">Cytoplasm</location>
    </subcellularLocation>
</comment>
<evidence type="ECO:0000256" key="6">
    <source>
        <dbReference type="ARBA" id="ARBA00022603"/>
    </source>
</evidence>
<dbReference type="GO" id="GO:0008649">
    <property type="term" value="F:rRNA methyltransferase activity"/>
    <property type="evidence" value="ECO:0007669"/>
    <property type="project" value="InterPro"/>
</dbReference>
<dbReference type="Pfam" id="PF01029">
    <property type="entry name" value="NusB"/>
    <property type="match status" value="1"/>
</dbReference>
<dbReference type="InterPro" id="IPR001678">
    <property type="entry name" value="MeTrfase_RsmB-F_NOP2_dom"/>
</dbReference>
<evidence type="ECO:0000256" key="7">
    <source>
        <dbReference type="ARBA" id="ARBA00022679"/>
    </source>
</evidence>
<evidence type="ECO:0000256" key="8">
    <source>
        <dbReference type="ARBA" id="ARBA00022691"/>
    </source>
</evidence>
<dbReference type="EC" id="2.1.1.176" evidence="3"/>
<evidence type="ECO:0000313" key="16">
    <source>
        <dbReference type="Proteomes" id="UP000185812"/>
    </source>
</evidence>
<evidence type="ECO:0000256" key="13">
    <source>
        <dbReference type="PROSITE-ProRule" id="PRU01023"/>
    </source>
</evidence>
<feature type="active site" description="Nucleophile" evidence="13">
    <location>
        <position position="391"/>
    </location>
</feature>
<dbReference type="NCBIfam" id="TIGR00563">
    <property type="entry name" value="rsmB"/>
    <property type="match status" value="1"/>
</dbReference>
<dbReference type="STRING" id="633813.SAMN04488087_2261"/>
<evidence type="ECO:0000256" key="11">
    <source>
        <dbReference type="ARBA" id="ARBA00031088"/>
    </source>
</evidence>
<dbReference type="SUPFAM" id="SSF48013">
    <property type="entry name" value="NusB-like"/>
    <property type="match status" value="1"/>
</dbReference>
<reference evidence="16" key="1">
    <citation type="submission" date="2016-11" db="EMBL/GenBank/DDBJ databases">
        <authorList>
            <person name="Varghese N."/>
            <person name="Submissions S."/>
        </authorList>
    </citation>
    <scope>NUCLEOTIDE SEQUENCE [LARGE SCALE GENOMIC DNA]</scope>
    <source>
        <strain evidence="16">DSM 22212</strain>
    </source>
</reference>
<organism evidence="15 16">
    <name type="scientific">Rhodothermus profundi</name>
    <dbReference type="NCBI Taxonomy" id="633813"/>
    <lineage>
        <taxon>Bacteria</taxon>
        <taxon>Pseudomonadati</taxon>
        <taxon>Rhodothermota</taxon>
        <taxon>Rhodothermia</taxon>
        <taxon>Rhodothermales</taxon>
        <taxon>Rhodothermaceae</taxon>
        <taxon>Rhodothermus</taxon>
    </lineage>
</organism>
<feature type="binding site" evidence="13">
    <location>
        <begin position="268"/>
        <end position="274"/>
    </location>
    <ligand>
        <name>S-adenosyl-L-methionine</name>
        <dbReference type="ChEBI" id="CHEBI:59789"/>
    </ligand>
</feature>
<evidence type="ECO:0000313" key="15">
    <source>
        <dbReference type="EMBL" id="SHK90960.1"/>
    </source>
</evidence>
<dbReference type="RefSeq" id="WP_072716080.1">
    <property type="nucleotide sequence ID" value="NZ_FRAU01000008.1"/>
</dbReference>
<dbReference type="PRINTS" id="PR02008">
    <property type="entry name" value="RCMTFAMILY"/>
</dbReference>
<keyword evidence="5" id="KW-0698">rRNA processing</keyword>
<evidence type="ECO:0000256" key="5">
    <source>
        <dbReference type="ARBA" id="ARBA00022552"/>
    </source>
</evidence>
<dbReference type="GO" id="GO:0003723">
    <property type="term" value="F:RNA binding"/>
    <property type="evidence" value="ECO:0007669"/>
    <property type="project" value="UniProtKB-UniRule"/>
</dbReference>
<feature type="binding site" evidence="13">
    <location>
        <position position="292"/>
    </location>
    <ligand>
        <name>S-adenosyl-L-methionine</name>
        <dbReference type="ChEBI" id="CHEBI:59789"/>
    </ligand>
</feature>
<dbReference type="Pfam" id="PF22458">
    <property type="entry name" value="RsmF-B_ferredox"/>
    <property type="match status" value="1"/>
</dbReference>
<keyword evidence="8 13" id="KW-0949">S-adenosyl-L-methionine</keyword>
<dbReference type="PANTHER" id="PTHR22807:SF61">
    <property type="entry name" value="NOL1_NOP2_SUN FAMILY PROTEIN _ ANTITERMINATION NUSB DOMAIN-CONTAINING PROTEIN"/>
    <property type="match status" value="1"/>
</dbReference>
<dbReference type="InterPro" id="IPR006027">
    <property type="entry name" value="NusB_RsmB_TIM44"/>
</dbReference>
<dbReference type="OrthoDB" id="9810297at2"/>
<sequence length="453" mass="51721">MPRARASRKRLDPARREAVRLLQRIETDQAYVNRLISAGLTDELEPEAGRRATEYVAGITRWRRWLDFLLAQAYRGRYDKMEPRLRYVLYLGLYELLFTDTPPYAALHEAVELARRLVRPQAGAVVNAVLRTLLRQRDFLPQPQTGDTAEDLAIRYSHPTWMVQHWLARYGPAETEALLRYNNERPWFGVRVRTDRIARHVVLHRLADRGVEAEPSPVLDDFIRVRRLGPILEDRLIEKGLLAVQDESAGLVVRLLDPHPEETIVDACAAPGGKTTYIATRMRDHGRVLAFDVHARRVELIRKAALQQGLTSIVAEAVDLREVPTRYPDLQADRVLLDVPCTGLGVLAKRADLRWHRQPEDLSELVQLQDELLEAAARLVRPGGVLVYSTCTIEPEENEERIRAFLARHPNFTVERADAWVPAAMVTAEGFFATWPPRDQMDGAFAARLRRTS</sequence>
<dbReference type="Gene3D" id="1.10.940.10">
    <property type="entry name" value="NusB-like"/>
    <property type="match status" value="1"/>
</dbReference>
<dbReference type="Proteomes" id="UP000185812">
    <property type="component" value="Unassembled WGS sequence"/>
</dbReference>
<evidence type="ECO:0000256" key="1">
    <source>
        <dbReference type="ARBA" id="ARBA00002724"/>
    </source>
</evidence>
<comment type="catalytic activity">
    <reaction evidence="12">
        <text>cytidine(967) in 16S rRNA + S-adenosyl-L-methionine = 5-methylcytidine(967) in 16S rRNA + S-adenosyl-L-homocysteine + H(+)</text>
        <dbReference type="Rhea" id="RHEA:42748"/>
        <dbReference type="Rhea" id="RHEA-COMP:10219"/>
        <dbReference type="Rhea" id="RHEA-COMP:10220"/>
        <dbReference type="ChEBI" id="CHEBI:15378"/>
        <dbReference type="ChEBI" id="CHEBI:57856"/>
        <dbReference type="ChEBI" id="CHEBI:59789"/>
        <dbReference type="ChEBI" id="CHEBI:74483"/>
        <dbReference type="ChEBI" id="CHEBI:82748"/>
        <dbReference type="EC" id="2.1.1.176"/>
    </reaction>
</comment>
<evidence type="ECO:0000256" key="2">
    <source>
        <dbReference type="ARBA" id="ARBA00004496"/>
    </source>
</evidence>
<keyword evidence="4" id="KW-0963">Cytoplasm</keyword>
<evidence type="ECO:0000256" key="3">
    <source>
        <dbReference type="ARBA" id="ARBA00012140"/>
    </source>
</evidence>
<dbReference type="CDD" id="cd02440">
    <property type="entry name" value="AdoMet_MTases"/>
    <property type="match status" value="1"/>
</dbReference>